<dbReference type="Proteomes" id="UP000541352">
    <property type="component" value="Unassembled WGS sequence"/>
</dbReference>
<organism evidence="2 3">
    <name type="scientific">Runella defluvii</name>
    <dbReference type="NCBI Taxonomy" id="370973"/>
    <lineage>
        <taxon>Bacteria</taxon>
        <taxon>Pseudomonadati</taxon>
        <taxon>Bacteroidota</taxon>
        <taxon>Cytophagia</taxon>
        <taxon>Cytophagales</taxon>
        <taxon>Spirosomataceae</taxon>
        <taxon>Runella</taxon>
    </lineage>
</organism>
<protein>
    <submittedName>
        <fullName evidence="2">Uncharacterized protein</fullName>
    </submittedName>
</protein>
<feature type="chain" id="PRO_5031070950" evidence="1">
    <location>
        <begin position="27"/>
        <end position="178"/>
    </location>
</feature>
<keyword evidence="1" id="KW-0732">Signal</keyword>
<feature type="signal peptide" evidence="1">
    <location>
        <begin position="1"/>
        <end position="26"/>
    </location>
</feature>
<dbReference type="RefSeq" id="WP_183975466.1">
    <property type="nucleotide sequence ID" value="NZ_JACIBY010000006.1"/>
</dbReference>
<accession>A0A7W5ZMD0</accession>
<dbReference type="AlphaFoldDB" id="A0A7W5ZMD0"/>
<name>A0A7W5ZMD0_9BACT</name>
<reference evidence="2 3" key="1">
    <citation type="submission" date="2020-08" db="EMBL/GenBank/DDBJ databases">
        <title>Genomic Encyclopedia of Type Strains, Phase IV (KMG-IV): sequencing the most valuable type-strain genomes for metagenomic binning, comparative biology and taxonomic classification.</title>
        <authorList>
            <person name="Goeker M."/>
        </authorList>
    </citation>
    <scope>NUCLEOTIDE SEQUENCE [LARGE SCALE GENOMIC DNA]</scope>
    <source>
        <strain evidence="2 3">DSM 17976</strain>
    </source>
</reference>
<evidence type="ECO:0000313" key="2">
    <source>
        <dbReference type="EMBL" id="MBB3839320.1"/>
    </source>
</evidence>
<proteinExistence type="predicted"/>
<keyword evidence="3" id="KW-1185">Reference proteome</keyword>
<comment type="caution">
    <text evidence="2">The sequence shown here is derived from an EMBL/GenBank/DDBJ whole genome shotgun (WGS) entry which is preliminary data.</text>
</comment>
<evidence type="ECO:0000313" key="3">
    <source>
        <dbReference type="Proteomes" id="UP000541352"/>
    </source>
</evidence>
<dbReference type="EMBL" id="JACIBY010000006">
    <property type="protein sequence ID" value="MBB3839320.1"/>
    <property type="molecule type" value="Genomic_DNA"/>
</dbReference>
<dbReference type="PROSITE" id="PS51257">
    <property type="entry name" value="PROKAR_LIPOPROTEIN"/>
    <property type="match status" value="1"/>
</dbReference>
<sequence>MKTFIRPIHTASLVAILLTATLTSCGLFQKAVEAAWPLLGTYKMSNVQLELKYTANNTLYNQRGTTTRIPNDFLDFSTGTVTIGNTTYNYRQEKVNGIKKVVFIDQSTNEDVVSFTYNLSNNSLTLTSDNVIMGTSARERAQEALGWAATFGFGITNFPRITSATDASYGAFIINASK</sequence>
<evidence type="ECO:0000256" key="1">
    <source>
        <dbReference type="SAM" id="SignalP"/>
    </source>
</evidence>
<gene>
    <name evidence="2" type="ORF">FHS57_003326</name>
</gene>